<comment type="similarity">
    <text evidence="3">Belongs to the cytochrome P450 family.</text>
</comment>
<comment type="cofactor">
    <cofactor evidence="1">
        <name>heme</name>
        <dbReference type="ChEBI" id="CHEBI:30413"/>
    </cofactor>
</comment>
<keyword evidence="14" id="KW-1185">Reference proteome</keyword>
<keyword evidence="9" id="KW-0408">Iron</keyword>
<feature type="non-terminal residue" evidence="13">
    <location>
        <position position="1"/>
    </location>
</feature>
<dbReference type="PANTHER" id="PTHR46300:SF2">
    <property type="entry name" value="CYTOCHROME P450 MONOOXYGENASE ALNH-RELATED"/>
    <property type="match status" value="1"/>
</dbReference>
<comment type="subcellular location">
    <subcellularLocation>
        <location evidence="2">Membrane</location>
        <topology evidence="2">Single-pass membrane protein</topology>
    </subcellularLocation>
</comment>
<evidence type="ECO:0000256" key="9">
    <source>
        <dbReference type="ARBA" id="ARBA00023004"/>
    </source>
</evidence>
<keyword evidence="5" id="KW-0812">Transmembrane</keyword>
<evidence type="ECO:0000256" key="7">
    <source>
        <dbReference type="ARBA" id="ARBA00022989"/>
    </source>
</evidence>
<evidence type="ECO:0000256" key="8">
    <source>
        <dbReference type="ARBA" id="ARBA00023002"/>
    </source>
</evidence>
<evidence type="ECO:0000256" key="11">
    <source>
        <dbReference type="ARBA" id="ARBA00023136"/>
    </source>
</evidence>
<dbReference type="GO" id="GO:0016020">
    <property type="term" value="C:membrane"/>
    <property type="evidence" value="ECO:0007669"/>
    <property type="project" value="UniProtKB-SubCell"/>
</dbReference>
<evidence type="ECO:0000313" key="13">
    <source>
        <dbReference type="EMBL" id="KAJ7672002.1"/>
    </source>
</evidence>
<feature type="signal peptide" evidence="12">
    <location>
        <begin position="1"/>
        <end position="19"/>
    </location>
</feature>
<evidence type="ECO:0000256" key="4">
    <source>
        <dbReference type="ARBA" id="ARBA00022617"/>
    </source>
</evidence>
<dbReference type="GO" id="GO:0005506">
    <property type="term" value="F:iron ion binding"/>
    <property type="evidence" value="ECO:0007669"/>
    <property type="project" value="InterPro"/>
</dbReference>
<dbReference type="GO" id="GO:0016705">
    <property type="term" value="F:oxidoreductase activity, acting on paired donors, with incorporation or reduction of molecular oxygen"/>
    <property type="evidence" value="ECO:0007669"/>
    <property type="project" value="InterPro"/>
</dbReference>
<sequence>TWSTLTVFILAMILHPECQVKVQKEIDSVVGDLRLPDFEDRENLHPIRGSPASRLFCFPRFPLFDI</sequence>
<keyword evidence="4" id="KW-0349">Heme</keyword>
<dbReference type="Pfam" id="PF00067">
    <property type="entry name" value="p450"/>
    <property type="match status" value="1"/>
</dbReference>
<keyword evidence="6" id="KW-0479">Metal-binding</keyword>
<gene>
    <name evidence="13" type="ORF">B0H17DRAFT_947925</name>
</gene>
<evidence type="ECO:0000256" key="1">
    <source>
        <dbReference type="ARBA" id="ARBA00001971"/>
    </source>
</evidence>
<evidence type="ECO:0000256" key="5">
    <source>
        <dbReference type="ARBA" id="ARBA00022692"/>
    </source>
</evidence>
<accession>A0AAD7D198</accession>
<evidence type="ECO:0000256" key="3">
    <source>
        <dbReference type="ARBA" id="ARBA00010617"/>
    </source>
</evidence>
<keyword evidence="12" id="KW-0732">Signal</keyword>
<dbReference type="EMBL" id="JARKIE010000169">
    <property type="protein sequence ID" value="KAJ7672002.1"/>
    <property type="molecule type" value="Genomic_DNA"/>
</dbReference>
<dbReference type="InterPro" id="IPR050364">
    <property type="entry name" value="Cytochrome_P450_fung"/>
</dbReference>
<dbReference type="PANTHER" id="PTHR46300">
    <property type="entry name" value="P450, PUTATIVE (EUROFUNG)-RELATED-RELATED"/>
    <property type="match status" value="1"/>
</dbReference>
<dbReference type="GO" id="GO:0020037">
    <property type="term" value="F:heme binding"/>
    <property type="evidence" value="ECO:0007669"/>
    <property type="project" value="InterPro"/>
</dbReference>
<evidence type="ECO:0000256" key="6">
    <source>
        <dbReference type="ARBA" id="ARBA00022723"/>
    </source>
</evidence>
<proteinExistence type="inferred from homology"/>
<dbReference type="Gene3D" id="1.10.630.10">
    <property type="entry name" value="Cytochrome P450"/>
    <property type="match status" value="1"/>
</dbReference>
<keyword evidence="11" id="KW-0472">Membrane</keyword>
<name>A0AAD7D198_MYCRO</name>
<reference evidence="13" key="1">
    <citation type="submission" date="2023-03" db="EMBL/GenBank/DDBJ databases">
        <title>Massive genome expansion in bonnet fungi (Mycena s.s.) driven by repeated elements and novel gene families across ecological guilds.</title>
        <authorList>
            <consortium name="Lawrence Berkeley National Laboratory"/>
            <person name="Harder C.B."/>
            <person name="Miyauchi S."/>
            <person name="Viragh M."/>
            <person name="Kuo A."/>
            <person name="Thoen E."/>
            <person name="Andreopoulos B."/>
            <person name="Lu D."/>
            <person name="Skrede I."/>
            <person name="Drula E."/>
            <person name="Henrissat B."/>
            <person name="Morin E."/>
            <person name="Kohler A."/>
            <person name="Barry K."/>
            <person name="LaButti K."/>
            <person name="Morin E."/>
            <person name="Salamov A."/>
            <person name="Lipzen A."/>
            <person name="Mereny Z."/>
            <person name="Hegedus B."/>
            <person name="Baldrian P."/>
            <person name="Stursova M."/>
            <person name="Weitz H."/>
            <person name="Taylor A."/>
            <person name="Grigoriev I.V."/>
            <person name="Nagy L.G."/>
            <person name="Martin F."/>
            <person name="Kauserud H."/>
        </authorList>
    </citation>
    <scope>NUCLEOTIDE SEQUENCE</scope>
    <source>
        <strain evidence="13">CBHHK067</strain>
    </source>
</reference>
<dbReference type="InterPro" id="IPR036396">
    <property type="entry name" value="Cyt_P450_sf"/>
</dbReference>
<evidence type="ECO:0000256" key="10">
    <source>
        <dbReference type="ARBA" id="ARBA00023033"/>
    </source>
</evidence>
<evidence type="ECO:0008006" key="15">
    <source>
        <dbReference type="Google" id="ProtNLM"/>
    </source>
</evidence>
<feature type="chain" id="PRO_5042031348" description="Cytochrome P450" evidence="12">
    <location>
        <begin position="20"/>
        <end position="66"/>
    </location>
</feature>
<keyword evidence="10" id="KW-0503">Monooxygenase</keyword>
<dbReference type="Proteomes" id="UP001221757">
    <property type="component" value="Unassembled WGS sequence"/>
</dbReference>
<evidence type="ECO:0000256" key="12">
    <source>
        <dbReference type="SAM" id="SignalP"/>
    </source>
</evidence>
<protein>
    <recommendedName>
        <fullName evidence="15">Cytochrome P450</fullName>
    </recommendedName>
</protein>
<organism evidence="13 14">
    <name type="scientific">Mycena rosella</name>
    <name type="common">Pink bonnet</name>
    <name type="synonym">Agaricus rosellus</name>
    <dbReference type="NCBI Taxonomy" id="1033263"/>
    <lineage>
        <taxon>Eukaryota</taxon>
        <taxon>Fungi</taxon>
        <taxon>Dikarya</taxon>
        <taxon>Basidiomycota</taxon>
        <taxon>Agaricomycotina</taxon>
        <taxon>Agaricomycetes</taxon>
        <taxon>Agaricomycetidae</taxon>
        <taxon>Agaricales</taxon>
        <taxon>Marasmiineae</taxon>
        <taxon>Mycenaceae</taxon>
        <taxon>Mycena</taxon>
    </lineage>
</organism>
<dbReference type="GO" id="GO:0004497">
    <property type="term" value="F:monooxygenase activity"/>
    <property type="evidence" value="ECO:0007669"/>
    <property type="project" value="UniProtKB-KW"/>
</dbReference>
<dbReference type="AlphaFoldDB" id="A0AAD7D198"/>
<evidence type="ECO:0000313" key="14">
    <source>
        <dbReference type="Proteomes" id="UP001221757"/>
    </source>
</evidence>
<keyword evidence="7" id="KW-1133">Transmembrane helix</keyword>
<dbReference type="SUPFAM" id="SSF48264">
    <property type="entry name" value="Cytochrome P450"/>
    <property type="match status" value="1"/>
</dbReference>
<comment type="caution">
    <text evidence="13">The sequence shown here is derived from an EMBL/GenBank/DDBJ whole genome shotgun (WGS) entry which is preliminary data.</text>
</comment>
<dbReference type="InterPro" id="IPR001128">
    <property type="entry name" value="Cyt_P450"/>
</dbReference>
<evidence type="ECO:0000256" key="2">
    <source>
        <dbReference type="ARBA" id="ARBA00004167"/>
    </source>
</evidence>
<keyword evidence="8" id="KW-0560">Oxidoreductase</keyword>